<dbReference type="Pfam" id="PF12680">
    <property type="entry name" value="SnoaL_2"/>
    <property type="match status" value="1"/>
</dbReference>
<dbReference type="Proteomes" id="UP001273505">
    <property type="component" value="Unassembled WGS sequence"/>
</dbReference>
<comment type="caution">
    <text evidence="2">The sequence shown here is derived from an EMBL/GenBank/DDBJ whole genome shotgun (WGS) entry which is preliminary data.</text>
</comment>
<evidence type="ECO:0000313" key="2">
    <source>
        <dbReference type="EMBL" id="MDX6849561.1"/>
    </source>
</evidence>
<evidence type="ECO:0000313" key="3">
    <source>
        <dbReference type="Proteomes" id="UP001273505"/>
    </source>
</evidence>
<name>A0ABU4RZ70_9GAMM</name>
<keyword evidence="3" id="KW-1185">Reference proteome</keyword>
<dbReference type="InterPro" id="IPR037401">
    <property type="entry name" value="SnoaL-like"/>
</dbReference>
<dbReference type="EMBL" id="JAXAFO010000013">
    <property type="protein sequence ID" value="MDX6849561.1"/>
    <property type="molecule type" value="Genomic_DNA"/>
</dbReference>
<sequence>MTALSGWAQNIAVVESQAAAYNEHDVEKYASYFHPDIEVYNYPDTPLTAGRLSLIDTTTDNFSARSPTSEILNTIEINNKVITHELATFKVNGQRQNVAVVKIYEFKNGLIRRMTFLN</sequence>
<accession>A0ABU4RZ70</accession>
<evidence type="ECO:0000259" key="1">
    <source>
        <dbReference type="Pfam" id="PF12680"/>
    </source>
</evidence>
<dbReference type="Gene3D" id="3.10.450.50">
    <property type="match status" value="1"/>
</dbReference>
<dbReference type="SUPFAM" id="SSF54427">
    <property type="entry name" value="NTF2-like"/>
    <property type="match status" value="1"/>
</dbReference>
<dbReference type="InterPro" id="IPR032710">
    <property type="entry name" value="NTF2-like_dom_sf"/>
</dbReference>
<gene>
    <name evidence="2" type="ORF">SCD92_09325</name>
</gene>
<dbReference type="RefSeq" id="WP_302724819.1">
    <property type="nucleotide sequence ID" value="NZ_JAULRU010000823.1"/>
</dbReference>
<protein>
    <submittedName>
        <fullName evidence="2">Nuclear transport factor 2 family protein</fullName>
    </submittedName>
</protein>
<organism evidence="2 3">
    <name type="scientific">Gilvimarinus gilvus</name>
    <dbReference type="NCBI Taxonomy" id="3058038"/>
    <lineage>
        <taxon>Bacteria</taxon>
        <taxon>Pseudomonadati</taxon>
        <taxon>Pseudomonadota</taxon>
        <taxon>Gammaproteobacteria</taxon>
        <taxon>Cellvibrionales</taxon>
        <taxon>Cellvibrionaceae</taxon>
        <taxon>Gilvimarinus</taxon>
    </lineage>
</organism>
<reference evidence="2 3" key="1">
    <citation type="submission" date="2023-11" db="EMBL/GenBank/DDBJ databases">
        <title>Gilvimarinus fulvus sp. nov., isolated from the surface of Kelp.</title>
        <authorList>
            <person name="Sun Y.Y."/>
            <person name="Gong Y."/>
            <person name="Du Z.J."/>
        </authorList>
    </citation>
    <scope>NUCLEOTIDE SEQUENCE [LARGE SCALE GENOMIC DNA]</scope>
    <source>
        <strain evidence="2 3">SDUM040013</strain>
    </source>
</reference>
<feature type="domain" description="SnoaL-like" evidence="1">
    <location>
        <begin position="15"/>
        <end position="114"/>
    </location>
</feature>
<proteinExistence type="predicted"/>